<reference evidence="1" key="1">
    <citation type="submission" date="2020-08" db="EMBL/GenBank/DDBJ databases">
        <title>Multicomponent nature underlies the extraordinary mechanical properties of spider dragline silk.</title>
        <authorList>
            <person name="Kono N."/>
            <person name="Nakamura H."/>
            <person name="Mori M."/>
            <person name="Yoshida Y."/>
            <person name="Ohtoshi R."/>
            <person name="Malay A.D."/>
            <person name="Moran D.A.P."/>
            <person name="Tomita M."/>
            <person name="Numata K."/>
            <person name="Arakawa K."/>
        </authorList>
    </citation>
    <scope>NUCLEOTIDE SEQUENCE</scope>
</reference>
<evidence type="ECO:0000313" key="1">
    <source>
        <dbReference type="EMBL" id="GFT64139.1"/>
    </source>
</evidence>
<sequence>SPTVDLTLKHRYKLSSGRLCLLGQIGKSVEKVK</sequence>
<evidence type="ECO:0000313" key="2">
    <source>
        <dbReference type="Proteomes" id="UP000887013"/>
    </source>
</evidence>
<dbReference type="AlphaFoldDB" id="A0A8X6PCU5"/>
<comment type="caution">
    <text evidence="1">The sequence shown here is derived from an EMBL/GenBank/DDBJ whole genome shotgun (WGS) entry which is preliminary data.</text>
</comment>
<protein>
    <submittedName>
        <fullName evidence="1">Uncharacterized protein</fullName>
    </submittedName>
</protein>
<dbReference type="EMBL" id="BMAW01068385">
    <property type="protein sequence ID" value="GFT64139.1"/>
    <property type="molecule type" value="Genomic_DNA"/>
</dbReference>
<feature type="non-terminal residue" evidence="1">
    <location>
        <position position="1"/>
    </location>
</feature>
<organism evidence="1 2">
    <name type="scientific">Nephila pilipes</name>
    <name type="common">Giant wood spider</name>
    <name type="synonym">Nephila maculata</name>
    <dbReference type="NCBI Taxonomy" id="299642"/>
    <lineage>
        <taxon>Eukaryota</taxon>
        <taxon>Metazoa</taxon>
        <taxon>Ecdysozoa</taxon>
        <taxon>Arthropoda</taxon>
        <taxon>Chelicerata</taxon>
        <taxon>Arachnida</taxon>
        <taxon>Araneae</taxon>
        <taxon>Araneomorphae</taxon>
        <taxon>Entelegynae</taxon>
        <taxon>Araneoidea</taxon>
        <taxon>Nephilidae</taxon>
        <taxon>Nephila</taxon>
    </lineage>
</organism>
<keyword evidence="2" id="KW-1185">Reference proteome</keyword>
<dbReference type="Proteomes" id="UP000887013">
    <property type="component" value="Unassembled WGS sequence"/>
</dbReference>
<proteinExistence type="predicted"/>
<accession>A0A8X6PCU5</accession>
<name>A0A8X6PCU5_NEPPI</name>
<gene>
    <name evidence="1" type="ORF">NPIL_328201</name>
</gene>